<proteinExistence type="predicted"/>
<dbReference type="EMBL" id="QNBD01000176">
    <property type="protein sequence ID" value="RKX69667.1"/>
    <property type="molecule type" value="Genomic_DNA"/>
</dbReference>
<evidence type="ECO:0000313" key="2">
    <source>
        <dbReference type="Proteomes" id="UP000271125"/>
    </source>
</evidence>
<accession>A0A660SG51</accession>
<organism evidence="1 2">
    <name type="scientific">candidate division TA06 bacterium</name>
    <dbReference type="NCBI Taxonomy" id="2250710"/>
    <lineage>
        <taxon>Bacteria</taxon>
        <taxon>Bacteria division TA06</taxon>
    </lineage>
</organism>
<dbReference type="Proteomes" id="UP000271125">
    <property type="component" value="Unassembled WGS sequence"/>
</dbReference>
<sequence>MLNNRLIEKLDILEDKHKKIQQDLSDPAVIKDINRFKELSQEEKEISLNIDYYDKYKTTLK</sequence>
<gene>
    <name evidence="1" type="ORF">DRP43_04140</name>
</gene>
<reference evidence="1 2" key="1">
    <citation type="submission" date="2018-06" db="EMBL/GenBank/DDBJ databases">
        <title>Extensive metabolic versatility and redundancy in microbially diverse, dynamic hydrothermal sediments.</title>
        <authorList>
            <person name="Dombrowski N."/>
            <person name="Teske A."/>
            <person name="Baker B.J."/>
        </authorList>
    </citation>
    <scope>NUCLEOTIDE SEQUENCE [LARGE SCALE GENOMIC DNA]</scope>
    <source>
        <strain evidence="1">B10_G13</strain>
    </source>
</reference>
<protein>
    <submittedName>
        <fullName evidence="1">Peptide chain release factor 1</fullName>
    </submittedName>
</protein>
<feature type="non-terminal residue" evidence="1">
    <location>
        <position position="61"/>
    </location>
</feature>
<dbReference type="Gene3D" id="6.10.140.1980">
    <property type="match status" value="1"/>
</dbReference>
<comment type="caution">
    <text evidence="1">The sequence shown here is derived from an EMBL/GenBank/DDBJ whole genome shotgun (WGS) entry which is preliminary data.</text>
</comment>
<evidence type="ECO:0000313" key="1">
    <source>
        <dbReference type="EMBL" id="RKX69667.1"/>
    </source>
</evidence>
<dbReference type="SUPFAM" id="SSF75620">
    <property type="entry name" value="Release factor"/>
    <property type="match status" value="1"/>
</dbReference>
<dbReference type="AlphaFoldDB" id="A0A660SG51"/>
<dbReference type="InterPro" id="IPR045853">
    <property type="entry name" value="Pep_chain_release_fac_I_sf"/>
</dbReference>
<name>A0A660SG51_UNCT6</name>